<dbReference type="GO" id="GO:0016787">
    <property type="term" value="F:hydrolase activity"/>
    <property type="evidence" value="ECO:0007669"/>
    <property type="project" value="UniProtKB-KW"/>
</dbReference>
<name>A0ABX6M3D0_9BURK</name>
<evidence type="ECO:0000259" key="4">
    <source>
        <dbReference type="Pfam" id="PF01156"/>
    </source>
</evidence>
<evidence type="ECO:0000256" key="1">
    <source>
        <dbReference type="ARBA" id="ARBA00022801"/>
    </source>
</evidence>
<feature type="signal peptide" evidence="3">
    <location>
        <begin position="1"/>
        <end position="30"/>
    </location>
</feature>
<sequence>MAYNLARPLRGLLTVLALSCAMLGVPTQAAAPQKVIVDMDIGDDIDDAFALGLLLQSPEIEIVGITTAWGDTALRAQLVERILRETGHSQIPVAQGVRTTNNPQPFTQARYAQRGKVLPPVDAIGFMLDQIKRQPGQITLVALGPLTNIGAAIDRDAATFGKLKQVVMMGGSVRSGYRKSQYVPSRPADKEYNIVSDIAGAQKLFTAGVPIVMMPVDSTQIRLDEVERNALLGHGSAITDQLALLYHQWIDAYQPWSSNMPSLFDVVPVAWMLDPAVCHLTPLRIVVDKDGYTREQAGKPNAQVCLTSDQKRFFDIFMPRLLKY</sequence>
<evidence type="ECO:0000256" key="2">
    <source>
        <dbReference type="ARBA" id="ARBA00023295"/>
    </source>
</evidence>
<dbReference type="Proteomes" id="UP000503117">
    <property type="component" value="Chromosome"/>
</dbReference>
<accession>A0ABX6M3D0</accession>
<dbReference type="InterPro" id="IPR023186">
    <property type="entry name" value="IUNH"/>
</dbReference>
<evidence type="ECO:0000313" key="6">
    <source>
        <dbReference type="Proteomes" id="UP000503117"/>
    </source>
</evidence>
<dbReference type="InterPro" id="IPR001910">
    <property type="entry name" value="Inosine/uridine_hydrolase_dom"/>
</dbReference>
<keyword evidence="2" id="KW-0326">Glycosidase</keyword>
<dbReference type="InterPro" id="IPR036452">
    <property type="entry name" value="Ribo_hydro-like"/>
</dbReference>
<dbReference type="EMBL" id="CP051684">
    <property type="protein sequence ID" value="QJD88821.1"/>
    <property type="molecule type" value="Genomic_DNA"/>
</dbReference>
<dbReference type="PANTHER" id="PTHR12304:SF4">
    <property type="entry name" value="URIDINE NUCLEOSIDASE"/>
    <property type="match status" value="1"/>
</dbReference>
<proteinExistence type="predicted"/>
<evidence type="ECO:0000256" key="3">
    <source>
        <dbReference type="SAM" id="SignalP"/>
    </source>
</evidence>
<reference evidence="5 6" key="1">
    <citation type="submission" date="2020-04" db="EMBL/GenBank/DDBJ databases">
        <title>Genome sequencing of novel species.</title>
        <authorList>
            <person name="Heo J."/>
            <person name="Kim S.-J."/>
            <person name="Kim J.-S."/>
            <person name="Hong S.-B."/>
            <person name="Kwon S.-W."/>
        </authorList>
    </citation>
    <scope>NUCLEOTIDE SEQUENCE [LARGE SCALE GENOMIC DNA]</scope>
    <source>
        <strain evidence="5 6">AF9R3</strain>
    </source>
</reference>
<feature type="chain" id="PRO_5045343940" evidence="3">
    <location>
        <begin position="31"/>
        <end position="324"/>
    </location>
</feature>
<gene>
    <name evidence="5" type="ORF">HH213_01075</name>
</gene>
<dbReference type="Pfam" id="PF01156">
    <property type="entry name" value="IU_nuc_hydro"/>
    <property type="match status" value="1"/>
</dbReference>
<keyword evidence="6" id="KW-1185">Reference proteome</keyword>
<dbReference type="Gene3D" id="3.90.245.10">
    <property type="entry name" value="Ribonucleoside hydrolase-like"/>
    <property type="match status" value="1"/>
</dbReference>
<dbReference type="PANTHER" id="PTHR12304">
    <property type="entry name" value="INOSINE-URIDINE PREFERRING NUCLEOSIDE HYDROLASE"/>
    <property type="match status" value="1"/>
</dbReference>
<organism evidence="5 6">
    <name type="scientific">Duganella dendranthematis</name>
    <dbReference type="NCBI Taxonomy" id="2728021"/>
    <lineage>
        <taxon>Bacteria</taxon>
        <taxon>Pseudomonadati</taxon>
        <taxon>Pseudomonadota</taxon>
        <taxon>Betaproteobacteria</taxon>
        <taxon>Burkholderiales</taxon>
        <taxon>Oxalobacteraceae</taxon>
        <taxon>Telluria group</taxon>
        <taxon>Duganella</taxon>
    </lineage>
</organism>
<feature type="domain" description="Inosine/uridine-preferring nucleoside hydrolase" evidence="4">
    <location>
        <begin position="35"/>
        <end position="315"/>
    </location>
</feature>
<keyword evidence="1 5" id="KW-0378">Hydrolase</keyword>
<dbReference type="SUPFAM" id="SSF53590">
    <property type="entry name" value="Nucleoside hydrolase"/>
    <property type="match status" value="1"/>
</dbReference>
<dbReference type="RefSeq" id="WP_169110221.1">
    <property type="nucleotide sequence ID" value="NZ_CP051684.1"/>
</dbReference>
<evidence type="ECO:0000313" key="5">
    <source>
        <dbReference type="EMBL" id="QJD88821.1"/>
    </source>
</evidence>
<protein>
    <submittedName>
        <fullName evidence="5">Nucleoside hydrolase</fullName>
    </submittedName>
</protein>
<keyword evidence="3" id="KW-0732">Signal</keyword>